<keyword evidence="2" id="KW-1185">Reference proteome</keyword>
<protein>
    <submittedName>
        <fullName evidence="1">Phage Gp37/Gp68 family protein</fullName>
    </submittedName>
</protein>
<sequence>MNIIITGDMGSSIMRMLFACVQSATEHCILTLKGKGKEMGSSTNIAWCDMTFNPWTGCTKVSPGCANCYAEGWSKRSGIVKWGMGQPRRRTSEANWKLPLKWNREGHLNYEKRNGYRPKVFCASLADWLDHEVPHGWRVDLLNLIAETPYLDWLLLTKRPESWSARLHECAYASPLAAEWINGNPPPNVWVGTTVEDQARADERIPLLLEIPAKVRFLSCEPLLGPVTLPYIDFPQAWEIAKSAPSAQHDPLCSYRKSGGGILCDCDVLTKRSGMDGIHWVICGGESGPGARPMHPDWARLLQQQCEEQGVSFLFKQWGEWCPATEGFGVTGNVMPDTGEKFRWIGWDGKTKNPSFHGLVPPVMAIAKQGKQRAGRLLDGREWNEFPKAGGEK</sequence>
<dbReference type="InterPro" id="IPR011101">
    <property type="entry name" value="DUF5131"/>
</dbReference>
<gene>
    <name evidence="1" type="ORF">JIN85_14795</name>
</gene>
<proteinExistence type="predicted"/>
<evidence type="ECO:0000313" key="1">
    <source>
        <dbReference type="EMBL" id="MBK1883683.1"/>
    </source>
</evidence>
<dbReference type="Pfam" id="PF07505">
    <property type="entry name" value="DUF5131"/>
    <property type="match status" value="1"/>
</dbReference>
<dbReference type="Proteomes" id="UP000603141">
    <property type="component" value="Unassembled WGS sequence"/>
</dbReference>
<dbReference type="EMBL" id="JAENIJ010000025">
    <property type="protein sequence ID" value="MBK1883683.1"/>
    <property type="molecule type" value="Genomic_DNA"/>
</dbReference>
<comment type="caution">
    <text evidence="1">The sequence shown here is derived from an EMBL/GenBank/DDBJ whole genome shotgun (WGS) entry which is preliminary data.</text>
</comment>
<reference evidence="1" key="1">
    <citation type="submission" date="2021-01" db="EMBL/GenBank/DDBJ databases">
        <title>Modified the classification status of verrucomicrobia.</title>
        <authorList>
            <person name="Feng X."/>
        </authorList>
    </citation>
    <scope>NUCLEOTIDE SEQUENCE</scope>
    <source>
        <strain evidence="1">KCTC 22041</strain>
    </source>
</reference>
<evidence type="ECO:0000313" key="2">
    <source>
        <dbReference type="Proteomes" id="UP000603141"/>
    </source>
</evidence>
<name>A0A934SEF5_9BACT</name>
<organism evidence="1 2">
    <name type="scientific">Luteolibacter pohnpeiensis</name>
    <dbReference type="NCBI Taxonomy" id="454153"/>
    <lineage>
        <taxon>Bacteria</taxon>
        <taxon>Pseudomonadati</taxon>
        <taxon>Verrucomicrobiota</taxon>
        <taxon>Verrucomicrobiia</taxon>
        <taxon>Verrucomicrobiales</taxon>
        <taxon>Verrucomicrobiaceae</taxon>
        <taxon>Luteolibacter</taxon>
    </lineage>
</organism>
<dbReference type="AlphaFoldDB" id="A0A934SEF5"/>
<accession>A0A934SEF5</accession>